<keyword evidence="1" id="KW-0472">Membrane</keyword>
<evidence type="ECO:0000313" key="3">
    <source>
        <dbReference type="EMBL" id="ADH63887.1"/>
    </source>
</evidence>
<dbReference type="Gene3D" id="3.40.30.10">
    <property type="entry name" value="Glutaredoxin"/>
    <property type="match status" value="1"/>
</dbReference>
<dbReference type="CDD" id="cd02966">
    <property type="entry name" value="TlpA_like_family"/>
    <property type="match status" value="1"/>
</dbReference>
<dbReference type="Proteomes" id="UP000001916">
    <property type="component" value="Chromosome"/>
</dbReference>
<dbReference type="PROSITE" id="PS51352">
    <property type="entry name" value="THIOREDOXIN_2"/>
    <property type="match status" value="1"/>
</dbReference>
<dbReference type="AlphaFoldDB" id="D7BH34"/>
<accession>D7BH34</accession>
<dbReference type="PANTHER" id="PTHR42852:SF13">
    <property type="entry name" value="PROTEIN DIPZ"/>
    <property type="match status" value="1"/>
</dbReference>
<protein>
    <submittedName>
        <fullName evidence="3">Redoxin domain protein</fullName>
    </submittedName>
</protein>
<proteinExistence type="predicted"/>
<dbReference type="OrthoDB" id="25753at2"/>
<dbReference type="KEGG" id="msv:Mesil_2015"/>
<evidence type="ECO:0000313" key="4">
    <source>
        <dbReference type="Proteomes" id="UP000001916"/>
    </source>
</evidence>
<keyword evidence="4" id="KW-1185">Reference proteome</keyword>
<dbReference type="InterPro" id="IPR050553">
    <property type="entry name" value="Thioredoxin_ResA/DsbE_sf"/>
</dbReference>
<dbReference type="InterPro" id="IPR013740">
    <property type="entry name" value="Redoxin"/>
</dbReference>
<dbReference type="InterPro" id="IPR036249">
    <property type="entry name" value="Thioredoxin-like_sf"/>
</dbReference>
<evidence type="ECO:0000256" key="1">
    <source>
        <dbReference type="SAM" id="Phobius"/>
    </source>
</evidence>
<dbReference type="GO" id="GO:0016491">
    <property type="term" value="F:oxidoreductase activity"/>
    <property type="evidence" value="ECO:0007669"/>
    <property type="project" value="InterPro"/>
</dbReference>
<keyword evidence="1" id="KW-0812">Transmembrane</keyword>
<dbReference type="EMBL" id="CP002042">
    <property type="protein sequence ID" value="ADH63887.1"/>
    <property type="molecule type" value="Genomic_DNA"/>
</dbReference>
<organism evidence="3 4">
    <name type="scientific">Allomeiothermus silvanus (strain ATCC 700542 / DSM 9946 / NBRC 106475 / NCIMB 13440 / VI-R2)</name>
    <name type="common">Thermus silvanus</name>
    <dbReference type="NCBI Taxonomy" id="526227"/>
    <lineage>
        <taxon>Bacteria</taxon>
        <taxon>Thermotogati</taxon>
        <taxon>Deinococcota</taxon>
        <taxon>Deinococci</taxon>
        <taxon>Thermales</taxon>
        <taxon>Thermaceae</taxon>
        <taxon>Allomeiothermus</taxon>
    </lineage>
</organism>
<dbReference type="SUPFAM" id="SSF52833">
    <property type="entry name" value="Thioredoxin-like"/>
    <property type="match status" value="1"/>
</dbReference>
<dbReference type="InterPro" id="IPR013766">
    <property type="entry name" value="Thioredoxin_domain"/>
</dbReference>
<sequence length="169" mass="18731">MSLARANLLRWGLAVLVVGGVVYGLLGRPTSRPAAVPLPNLVLETEQGQPQNLRAFVGKPVVLNTWATWCGPCRREMPLLLEEAARQHNVQFVFVNMGEGPEAIRIFLDEVKLKKIPNLLLDKKTALSEVLQIQGLPTTLFFDAKGNLLARHLGEINREELSGYLGRLE</sequence>
<feature type="transmembrane region" description="Helical" evidence="1">
    <location>
        <begin position="7"/>
        <end position="26"/>
    </location>
</feature>
<dbReference type="PANTHER" id="PTHR42852">
    <property type="entry name" value="THIOL:DISULFIDE INTERCHANGE PROTEIN DSBE"/>
    <property type="match status" value="1"/>
</dbReference>
<dbReference type="eggNOG" id="COG0526">
    <property type="taxonomic scope" value="Bacteria"/>
</dbReference>
<feature type="domain" description="Thioredoxin" evidence="2">
    <location>
        <begin position="32"/>
        <end position="169"/>
    </location>
</feature>
<gene>
    <name evidence="3" type="ordered locus">Mesil_2015</name>
</gene>
<dbReference type="RefSeq" id="WP_013158438.1">
    <property type="nucleotide sequence ID" value="NC_014212.1"/>
</dbReference>
<dbReference type="Pfam" id="PF08534">
    <property type="entry name" value="Redoxin"/>
    <property type="match status" value="1"/>
</dbReference>
<name>D7BH34_ALLS1</name>
<evidence type="ECO:0000259" key="2">
    <source>
        <dbReference type="PROSITE" id="PS51352"/>
    </source>
</evidence>
<dbReference type="STRING" id="526227.Mesil_2015"/>
<keyword evidence="1" id="KW-1133">Transmembrane helix</keyword>
<reference evidence="3 4" key="1">
    <citation type="journal article" date="2010" name="Stand. Genomic Sci.">
        <title>Complete genome sequence of Meiothermus silvanus type strain (VI-R2).</title>
        <authorList>
            <person name="Sikorski J."/>
            <person name="Tindall B.J."/>
            <person name="Lowry S."/>
            <person name="Lucas S."/>
            <person name="Nolan M."/>
            <person name="Copeland A."/>
            <person name="Glavina Del Rio T."/>
            <person name="Tice H."/>
            <person name="Cheng J.F."/>
            <person name="Han C."/>
            <person name="Pitluck S."/>
            <person name="Liolios K."/>
            <person name="Ivanova N."/>
            <person name="Mavromatis K."/>
            <person name="Mikhailova N."/>
            <person name="Pati A."/>
            <person name="Goodwin L."/>
            <person name="Chen A."/>
            <person name="Palaniappan K."/>
            <person name="Land M."/>
            <person name="Hauser L."/>
            <person name="Chang Y.J."/>
            <person name="Jeffries C.D."/>
            <person name="Rohde M."/>
            <person name="Goker M."/>
            <person name="Woyke T."/>
            <person name="Bristow J."/>
            <person name="Eisen J.A."/>
            <person name="Markowitz V."/>
            <person name="Hugenholtz P."/>
            <person name="Kyrpides N.C."/>
            <person name="Klenk H.P."/>
            <person name="Lapidus A."/>
        </authorList>
    </citation>
    <scope>NUCLEOTIDE SEQUENCE [LARGE SCALE GENOMIC DNA]</scope>
    <source>
        <strain evidence="4">ATCC 700542 / DSM 9946 / VI-R2</strain>
    </source>
</reference>
<dbReference type="HOGENOM" id="CLU_042529_11_2_0"/>